<proteinExistence type="predicted"/>
<gene>
    <name evidence="1" type="ORF">CEP54_004726</name>
</gene>
<evidence type="ECO:0000313" key="1">
    <source>
        <dbReference type="EMBL" id="RSL64471.1"/>
    </source>
</evidence>
<protein>
    <submittedName>
        <fullName evidence="1">Uncharacterized protein</fullName>
    </submittedName>
</protein>
<dbReference type="STRING" id="1325734.A0A428QGU4"/>
<comment type="caution">
    <text evidence="1">The sequence shown here is derived from an EMBL/GenBank/DDBJ whole genome shotgun (WGS) entry which is preliminary data.</text>
</comment>
<dbReference type="Proteomes" id="UP000288168">
    <property type="component" value="Unassembled WGS sequence"/>
</dbReference>
<name>A0A428QGU4_9HYPO</name>
<dbReference type="OrthoDB" id="5095938at2759"/>
<reference evidence="1 2" key="1">
    <citation type="submission" date="2017-06" db="EMBL/GenBank/DDBJ databases">
        <title>Comparative genomic analysis of Ambrosia Fusariam Clade fungi.</title>
        <authorList>
            <person name="Stajich J.E."/>
            <person name="Carrillo J."/>
            <person name="Kijimoto T."/>
            <person name="Eskalen A."/>
            <person name="O'Donnell K."/>
            <person name="Kasson M."/>
        </authorList>
    </citation>
    <scope>NUCLEOTIDE SEQUENCE [LARGE SCALE GENOMIC DNA]</scope>
    <source>
        <strain evidence="1 2">NRRL62584</strain>
    </source>
</reference>
<evidence type="ECO:0000313" key="2">
    <source>
        <dbReference type="Proteomes" id="UP000288168"/>
    </source>
</evidence>
<accession>A0A428QGU4</accession>
<organism evidence="1 2">
    <name type="scientific">Fusarium duplospermum</name>
    <dbReference type="NCBI Taxonomy" id="1325734"/>
    <lineage>
        <taxon>Eukaryota</taxon>
        <taxon>Fungi</taxon>
        <taxon>Dikarya</taxon>
        <taxon>Ascomycota</taxon>
        <taxon>Pezizomycotina</taxon>
        <taxon>Sordariomycetes</taxon>
        <taxon>Hypocreomycetidae</taxon>
        <taxon>Hypocreales</taxon>
        <taxon>Nectriaceae</taxon>
        <taxon>Fusarium</taxon>
        <taxon>Fusarium solani species complex</taxon>
    </lineage>
</organism>
<dbReference type="AlphaFoldDB" id="A0A428QGU4"/>
<sequence length="316" mass="36384">MPLNACIENENSEVMHWLLSRDANTILGGYESWSAWQTAWMTATHPNAKERRGVVDFIEFEGVLSHLLWHNFDPHATFEHDTSQCFYPSRYTVFSSTRAQEVARAHSYYYRGPVPDVDDWEPENGLVRLCSCQDPKKRLEELMVTDLIPSLTITGGVCVECLSDNDSEYDSSASTESWSVEEDGFAYEESDLDDKQPFKSTTLFYETISTEEGRRQLAHFPLVRLLANALQLAGYRVGVDDEGNVWWDIDDGDRYFDAREYQPGEGLDDGLVANCPICQDPEKYGLGHIFAEAERAREFLREYRRKKAEEKRGQRW</sequence>
<keyword evidence="2" id="KW-1185">Reference proteome</keyword>
<dbReference type="EMBL" id="NKCI01000033">
    <property type="protein sequence ID" value="RSL64471.1"/>
    <property type="molecule type" value="Genomic_DNA"/>
</dbReference>